<keyword evidence="3" id="KW-1185">Reference proteome</keyword>
<dbReference type="InterPro" id="IPR029058">
    <property type="entry name" value="AB_hydrolase_fold"/>
</dbReference>
<dbReference type="EMBL" id="CAJNDS010002512">
    <property type="protein sequence ID" value="CAE7505152.1"/>
    <property type="molecule type" value="Genomic_DNA"/>
</dbReference>
<feature type="chain" id="PRO_5032632028" description="Fungal lipase-like domain-containing protein" evidence="1">
    <location>
        <begin position="21"/>
        <end position="427"/>
    </location>
</feature>
<evidence type="ECO:0000256" key="1">
    <source>
        <dbReference type="SAM" id="SignalP"/>
    </source>
</evidence>
<dbReference type="AlphaFoldDB" id="A0A812SYN4"/>
<keyword evidence="1" id="KW-0732">Signal</keyword>
<comment type="caution">
    <text evidence="2">The sequence shown here is derived from an EMBL/GenBank/DDBJ whole genome shotgun (WGS) entry which is preliminary data.</text>
</comment>
<evidence type="ECO:0000313" key="2">
    <source>
        <dbReference type="EMBL" id="CAE7505152.1"/>
    </source>
</evidence>
<dbReference type="Proteomes" id="UP000604046">
    <property type="component" value="Unassembled WGS sequence"/>
</dbReference>
<evidence type="ECO:0000313" key="3">
    <source>
        <dbReference type="Proteomes" id="UP000604046"/>
    </source>
</evidence>
<organism evidence="2 3">
    <name type="scientific">Symbiodinium natans</name>
    <dbReference type="NCBI Taxonomy" id="878477"/>
    <lineage>
        <taxon>Eukaryota</taxon>
        <taxon>Sar</taxon>
        <taxon>Alveolata</taxon>
        <taxon>Dinophyceae</taxon>
        <taxon>Suessiales</taxon>
        <taxon>Symbiodiniaceae</taxon>
        <taxon>Symbiodinium</taxon>
    </lineage>
</organism>
<dbReference type="InterPro" id="IPR024499">
    <property type="entry name" value="Mbeg1-like"/>
</dbReference>
<sequence>MARFLFLAAAGSCVATYSHGSCPLTHRTANVISRTAKLCNAVCLILSARTCQALKEEAHGEHSIQLLQHTRDRYGRQRAHDPSSFFNVSAILADSPEGTFLSRMSILVQAVGLTYNTTTPKFQPELADAHISSGSGTWFRKKQFDRDPDKGGVFARTFVNDERRSAVVAFKGICDTLGLEQCVIDACKLKSIGAYGNLSEAMASIVGADEQACEGYKEHLNYVEQALSYAEMVRAALEDYEIMMTGHSMGGLLAIVTASQMGLQALTFAPTPFHNVLKEELNLTDEQISRMDAKDLVATCDPFDCGINSAYVDDARRGSKTCLYMDTDEPSPCKSLPAPYESAGWREQLHTNGSGLASLVPAAQNLLCKMSAHQWPRYEAIVLEQGSDGAPSNLPVCNTDFSVLDVSDGMWQKLDFLRTWFGSYRPG</sequence>
<dbReference type="Gene3D" id="3.40.50.1820">
    <property type="entry name" value="alpha/beta hydrolase"/>
    <property type="match status" value="1"/>
</dbReference>
<evidence type="ECO:0008006" key="4">
    <source>
        <dbReference type="Google" id="ProtNLM"/>
    </source>
</evidence>
<accession>A0A812SYN4</accession>
<gene>
    <name evidence="2" type="ORF">SNAT2548_LOCUS28295</name>
</gene>
<dbReference type="OrthoDB" id="406844at2759"/>
<reference evidence="2" key="1">
    <citation type="submission" date="2021-02" db="EMBL/GenBank/DDBJ databases">
        <authorList>
            <person name="Dougan E. K."/>
            <person name="Rhodes N."/>
            <person name="Thang M."/>
            <person name="Chan C."/>
        </authorList>
    </citation>
    <scope>NUCLEOTIDE SEQUENCE</scope>
</reference>
<proteinExistence type="predicted"/>
<protein>
    <recommendedName>
        <fullName evidence="4">Fungal lipase-like domain-containing protein</fullName>
    </recommendedName>
</protein>
<name>A0A812SYN4_9DINO</name>
<dbReference type="Pfam" id="PF11187">
    <property type="entry name" value="Mbeg1-like"/>
    <property type="match status" value="1"/>
</dbReference>
<feature type="signal peptide" evidence="1">
    <location>
        <begin position="1"/>
        <end position="20"/>
    </location>
</feature>
<dbReference type="SUPFAM" id="SSF53474">
    <property type="entry name" value="alpha/beta-Hydrolases"/>
    <property type="match status" value="1"/>
</dbReference>